<evidence type="ECO:0000313" key="3">
    <source>
        <dbReference type="Proteomes" id="UP000298390"/>
    </source>
</evidence>
<feature type="domain" description="C2H2-type" evidence="1">
    <location>
        <begin position="234"/>
        <end position="257"/>
    </location>
</feature>
<organism evidence="2 3">
    <name type="scientific">Rhodofomes roseus</name>
    <dbReference type="NCBI Taxonomy" id="34475"/>
    <lineage>
        <taxon>Eukaryota</taxon>
        <taxon>Fungi</taxon>
        <taxon>Dikarya</taxon>
        <taxon>Basidiomycota</taxon>
        <taxon>Agaricomycotina</taxon>
        <taxon>Agaricomycetes</taxon>
        <taxon>Polyporales</taxon>
        <taxon>Rhodofomes</taxon>
    </lineage>
</organism>
<dbReference type="Proteomes" id="UP000298390">
    <property type="component" value="Unassembled WGS sequence"/>
</dbReference>
<comment type="caution">
    <text evidence="2">The sequence shown here is derived from an EMBL/GenBank/DDBJ whole genome shotgun (WGS) entry which is preliminary data.</text>
</comment>
<sequence length="260" mass="28547">MDPSRGGPMHGLEEGHIPYGAYQFAPQLVSRSTHDTFGAGMGYAAPYTQGGTQTTPPQAANAPIFELEVFRADMYAGTGYEHTPIAEHIIRLLELYVQLKDGGRLDTIPASAALHFIPPEPAVRLLFKRPRIDPDCQSSQQTGITPDAAAGSSQEGVHVCKWRGCGQHIGSTASDVKIHLISCHFDDIPEPPEVWKDSGLKLACRWSECDSELFIRSLPKHICGTHLKSNTQLCPVEGCNERLSRGDALKRHMDSRHKNQ</sequence>
<dbReference type="PROSITE" id="PS00028">
    <property type="entry name" value="ZINC_FINGER_C2H2_1"/>
    <property type="match status" value="1"/>
</dbReference>
<dbReference type="STRING" id="34475.A0A4Y9Z625"/>
<dbReference type="EMBL" id="SEKV01000023">
    <property type="protein sequence ID" value="TFY68799.1"/>
    <property type="molecule type" value="Genomic_DNA"/>
</dbReference>
<name>A0A4Y9Z625_9APHY</name>
<evidence type="ECO:0000259" key="1">
    <source>
        <dbReference type="PROSITE" id="PS00028"/>
    </source>
</evidence>
<protein>
    <recommendedName>
        <fullName evidence="1">C2H2-type domain-containing protein</fullName>
    </recommendedName>
</protein>
<gene>
    <name evidence="2" type="ORF">EVJ58_g807</name>
</gene>
<accession>A0A4Y9Z625</accession>
<dbReference type="InterPro" id="IPR013087">
    <property type="entry name" value="Znf_C2H2_type"/>
</dbReference>
<dbReference type="AlphaFoldDB" id="A0A4Y9Z625"/>
<evidence type="ECO:0000313" key="2">
    <source>
        <dbReference type="EMBL" id="TFY68799.1"/>
    </source>
</evidence>
<proteinExistence type="predicted"/>
<reference evidence="2 3" key="1">
    <citation type="submission" date="2019-01" db="EMBL/GenBank/DDBJ databases">
        <title>Genome sequencing of the rare red list fungi Fomitopsis rosea.</title>
        <authorList>
            <person name="Buettner E."/>
            <person name="Kellner H."/>
        </authorList>
    </citation>
    <scope>NUCLEOTIDE SEQUENCE [LARGE SCALE GENOMIC DNA]</scope>
    <source>
        <strain evidence="2 3">DSM 105464</strain>
    </source>
</reference>
<dbReference type="SMART" id="SM00355">
    <property type="entry name" value="ZnF_C2H2"/>
    <property type="match status" value="2"/>
</dbReference>